<evidence type="ECO:0000259" key="5">
    <source>
        <dbReference type="PROSITE" id="PS51203"/>
    </source>
</evidence>
<evidence type="ECO:0000313" key="6">
    <source>
        <dbReference type="EMBL" id="KAF4612909.1"/>
    </source>
</evidence>
<protein>
    <recommendedName>
        <fullName evidence="8">Small heat shock protein</fullName>
    </recommendedName>
</protein>
<dbReference type="InterPro" id="IPR008978">
    <property type="entry name" value="HSP20-like_chaperone"/>
</dbReference>
<sequence>MQSHRRGINTGHECVSVLQNSTKQLNDYNLQQLSQFALHLTLLITMSNVFFYEPFYDIDRIFEQAFGSAGSNQRNRELTQKGEVDGAVRSFKPRMDLHEDKEKNLVTATFEFPGVNKENINIDVHNGKLTVSAETKQSSEHDENGYAVRERRFGKYSRTLQLPQGVKDEDIKASMDNGILTVTFPKSTPELVPKKITIA</sequence>
<dbReference type="Proteomes" id="UP000521872">
    <property type="component" value="Unassembled WGS sequence"/>
</dbReference>
<dbReference type="InterPro" id="IPR007052">
    <property type="entry name" value="CS_dom"/>
</dbReference>
<dbReference type="InterPro" id="IPR002068">
    <property type="entry name" value="A-crystallin/Hsp20_dom"/>
</dbReference>
<dbReference type="PANTHER" id="PTHR11527">
    <property type="entry name" value="HEAT-SHOCK PROTEIN 20 FAMILY MEMBER"/>
    <property type="match status" value="1"/>
</dbReference>
<proteinExistence type="inferred from homology"/>
<dbReference type="Pfam" id="PF00011">
    <property type="entry name" value="HSP20"/>
    <property type="match status" value="1"/>
</dbReference>
<dbReference type="AlphaFoldDB" id="A0A8H4QL62"/>
<accession>A0A8H4QL62</accession>
<evidence type="ECO:0000313" key="7">
    <source>
        <dbReference type="Proteomes" id="UP000521872"/>
    </source>
</evidence>
<name>A0A8H4QL62_9AGAR</name>
<keyword evidence="1" id="KW-0346">Stress response</keyword>
<evidence type="ECO:0008006" key="8">
    <source>
        <dbReference type="Google" id="ProtNLM"/>
    </source>
</evidence>
<feature type="domain" description="CS" evidence="5">
    <location>
        <begin position="90"/>
        <end position="197"/>
    </location>
</feature>
<comment type="caution">
    <text evidence="6">The sequence shown here is derived from an EMBL/GenBank/DDBJ whole genome shotgun (WGS) entry which is preliminary data.</text>
</comment>
<evidence type="ECO:0000256" key="2">
    <source>
        <dbReference type="PROSITE-ProRule" id="PRU00285"/>
    </source>
</evidence>
<evidence type="ECO:0000259" key="4">
    <source>
        <dbReference type="PROSITE" id="PS01031"/>
    </source>
</evidence>
<dbReference type="Gene3D" id="2.60.40.790">
    <property type="match status" value="1"/>
</dbReference>
<feature type="domain" description="SHSP" evidence="4">
    <location>
        <begin position="86"/>
        <end position="199"/>
    </location>
</feature>
<dbReference type="EMBL" id="JAACJL010000046">
    <property type="protein sequence ID" value="KAF4612909.1"/>
    <property type="molecule type" value="Genomic_DNA"/>
</dbReference>
<organism evidence="6 7">
    <name type="scientific">Agrocybe pediades</name>
    <dbReference type="NCBI Taxonomy" id="84607"/>
    <lineage>
        <taxon>Eukaryota</taxon>
        <taxon>Fungi</taxon>
        <taxon>Dikarya</taxon>
        <taxon>Basidiomycota</taxon>
        <taxon>Agaricomycotina</taxon>
        <taxon>Agaricomycetes</taxon>
        <taxon>Agaricomycetidae</taxon>
        <taxon>Agaricales</taxon>
        <taxon>Agaricineae</taxon>
        <taxon>Strophariaceae</taxon>
        <taxon>Agrocybe</taxon>
    </lineage>
</organism>
<evidence type="ECO:0000256" key="3">
    <source>
        <dbReference type="RuleBase" id="RU003616"/>
    </source>
</evidence>
<dbReference type="InterPro" id="IPR031107">
    <property type="entry name" value="Small_HSP"/>
</dbReference>
<dbReference type="CDD" id="cd06464">
    <property type="entry name" value="ACD_sHsps-like"/>
    <property type="match status" value="1"/>
</dbReference>
<gene>
    <name evidence="6" type="ORF">D9613_010908</name>
</gene>
<dbReference type="PROSITE" id="PS51203">
    <property type="entry name" value="CS"/>
    <property type="match status" value="1"/>
</dbReference>
<comment type="similarity">
    <text evidence="2 3">Belongs to the small heat shock protein (HSP20) family.</text>
</comment>
<dbReference type="SUPFAM" id="SSF49764">
    <property type="entry name" value="HSP20-like chaperones"/>
    <property type="match status" value="1"/>
</dbReference>
<keyword evidence="7" id="KW-1185">Reference proteome</keyword>
<evidence type="ECO:0000256" key="1">
    <source>
        <dbReference type="ARBA" id="ARBA00023016"/>
    </source>
</evidence>
<reference evidence="6 7" key="1">
    <citation type="submission" date="2019-12" db="EMBL/GenBank/DDBJ databases">
        <authorList>
            <person name="Floudas D."/>
            <person name="Bentzer J."/>
            <person name="Ahren D."/>
            <person name="Johansson T."/>
            <person name="Persson P."/>
            <person name="Tunlid A."/>
        </authorList>
    </citation>
    <scope>NUCLEOTIDE SEQUENCE [LARGE SCALE GENOMIC DNA]</scope>
    <source>
        <strain evidence="6 7">CBS 102.39</strain>
    </source>
</reference>
<dbReference type="PROSITE" id="PS01031">
    <property type="entry name" value="SHSP"/>
    <property type="match status" value="1"/>
</dbReference>